<evidence type="ECO:0000256" key="6">
    <source>
        <dbReference type="ARBA" id="ARBA00023004"/>
    </source>
</evidence>
<keyword evidence="5 10" id="KW-0999">Mitochondrion inner membrane</keyword>
<comment type="catalytic activity">
    <reaction evidence="10">
        <text>holo-[cytochrome c] = apo-[cytochrome c] + heme b</text>
        <dbReference type="Rhea" id="RHEA:22648"/>
        <dbReference type="Rhea" id="RHEA-COMP:10725"/>
        <dbReference type="Rhea" id="RHEA-COMP:10726"/>
        <dbReference type="ChEBI" id="CHEBI:29950"/>
        <dbReference type="ChEBI" id="CHEBI:60344"/>
        <dbReference type="ChEBI" id="CHEBI:83739"/>
        <dbReference type="EC" id="4.4.1.17"/>
    </reaction>
</comment>
<name>A0A4P9ZDR2_9ASCO</name>
<evidence type="ECO:0000256" key="2">
    <source>
        <dbReference type="ARBA" id="ARBA00007255"/>
    </source>
</evidence>
<dbReference type="InterPro" id="IPR000511">
    <property type="entry name" value="Holocyt_c/c1_synthase"/>
</dbReference>
<dbReference type="PROSITE" id="PS00821">
    <property type="entry name" value="CYTO_HEME_LYASE_1"/>
    <property type="match status" value="1"/>
</dbReference>
<organism evidence="12 13">
    <name type="scientific">Metschnikowia bicuspidata</name>
    <dbReference type="NCBI Taxonomy" id="27322"/>
    <lineage>
        <taxon>Eukaryota</taxon>
        <taxon>Fungi</taxon>
        <taxon>Dikarya</taxon>
        <taxon>Ascomycota</taxon>
        <taxon>Saccharomycotina</taxon>
        <taxon>Pichiomycetes</taxon>
        <taxon>Metschnikowiaceae</taxon>
        <taxon>Metschnikowia</taxon>
    </lineage>
</organism>
<proteinExistence type="inferred from homology"/>
<gene>
    <name evidence="12" type="ORF">METBISCDRAFT_23179</name>
</gene>
<evidence type="ECO:0000256" key="9">
    <source>
        <dbReference type="ARBA" id="ARBA00023239"/>
    </source>
</evidence>
<dbReference type="PANTHER" id="PTHR12743:SF0">
    <property type="entry name" value="HOLOCYTOCHROME C-TYPE SYNTHASE"/>
    <property type="match status" value="1"/>
</dbReference>
<dbReference type="PANTHER" id="PTHR12743">
    <property type="entry name" value="CYTOCHROME C1 HEME LYASE"/>
    <property type="match status" value="1"/>
</dbReference>
<dbReference type="AlphaFoldDB" id="A0A4P9ZDR2"/>
<keyword evidence="13" id="KW-1185">Reference proteome</keyword>
<comment type="similarity">
    <text evidence="2 10">Belongs to the cytochrome c-type heme lyase family.</text>
</comment>
<protein>
    <recommendedName>
        <fullName evidence="10">Holocytochrome c-type synthase</fullName>
        <ecNumber evidence="10">4.4.1.17</ecNumber>
    </recommendedName>
</protein>
<dbReference type="GO" id="GO:0004408">
    <property type="term" value="F:holocytochrome-c synthase activity"/>
    <property type="evidence" value="ECO:0007669"/>
    <property type="project" value="UniProtKB-EC"/>
</dbReference>
<evidence type="ECO:0000256" key="11">
    <source>
        <dbReference type="SAM" id="MobiDB-lite"/>
    </source>
</evidence>
<keyword evidence="6 10" id="KW-0408">Iron</keyword>
<evidence type="ECO:0000256" key="8">
    <source>
        <dbReference type="ARBA" id="ARBA00023136"/>
    </source>
</evidence>
<evidence type="ECO:0000313" key="12">
    <source>
        <dbReference type="EMBL" id="RKP30532.1"/>
    </source>
</evidence>
<dbReference type="GO" id="GO:0005743">
    <property type="term" value="C:mitochondrial inner membrane"/>
    <property type="evidence" value="ECO:0007669"/>
    <property type="project" value="UniProtKB-SubCell"/>
</dbReference>
<dbReference type="EC" id="4.4.1.17" evidence="10"/>
<dbReference type="Pfam" id="PF01265">
    <property type="entry name" value="Cyto_heme_lyase"/>
    <property type="match status" value="1"/>
</dbReference>
<dbReference type="PROSITE" id="PS00822">
    <property type="entry name" value="CYTO_HEME_LYASE_2"/>
    <property type="match status" value="1"/>
</dbReference>
<dbReference type="Proteomes" id="UP000268321">
    <property type="component" value="Unassembled WGS sequence"/>
</dbReference>
<dbReference type="EMBL" id="ML004456">
    <property type="protein sequence ID" value="RKP30532.1"/>
    <property type="molecule type" value="Genomic_DNA"/>
</dbReference>
<evidence type="ECO:0000256" key="1">
    <source>
        <dbReference type="ARBA" id="ARBA00004273"/>
    </source>
</evidence>
<keyword evidence="3 10" id="KW-0349">Heme</keyword>
<evidence type="ECO:0000256" key="3">
    <source>
        <dbReference type="ARBA" id="ARBA00022617"/>
    </source>
</evidence>
<comment type="function">
    <text evidence="10">Lyase that catalyzes the covalent linking of the heme group to the cytochrome C apoprotein to produce the mature functional cytochrome.</text>
</comment>
<keyword evidence="9 10" id="KW-0456">Lyase</keyword>
<sequence>MSDGKCPVDHSLRDIWASKMKSGSLDQSSNPASIPDSAGQPVYPVDHNARQKWLGNVSVSAASNIEAVEEKSYCSSDKLKEPSYSTTLDLPTDREISSIPKTDTRNNWLYPSQKQFYEAMKRKNWSPDAKDMKAIIPIHNQVNEIAWRHIREWERALLEDAKQKCGGISLTSFKGELKKLTPRAWFKLTILGQKAPFDRHDWLVDRCGVNVPYVIDFYDAGEKGGVFVDVRPKLQSFEGLKLRLGRAFGLL</sequence>
<evidence type="ECO:0000313" key="13">
    <source>
        <dbReference type="Proteomes" id="UP000268321"/>
    </source>
</evidence>
<keyword evidence="4 10" id="KW-0479">Metal-binding</keyword>
<evidence type="ECO:0000256" key="10">
    <source>
        <dbReference type="RuleBase" id="RU363130"/>
    </source>
</evidence>
<comment type="subcellular location">
    <subcellularLocation>
        <location evidence="1 10">Mitochondrion inner membrane</location>
    </subcellularLocation>
</comment>
<keyword evidence="8 10" id="KW-0472">Membrane</keyword>
<accession>A0A4P9ZDR2</accession>
<dbReference type="OrthoDB" id="4243at2759"/>
<evidence type="ECO:0000256" key="4">
    <source>
        <dbReference type="ARBA" id="ARBA00022723"/>
    </source>
</evidence>
<evidence type="ECO:0000256" key="5">
    <source>
        <dbReference type="ARBA" id="ARBA00022792"/>
    </source>
</evidence>
<dbReference type="GO" id="GO:0046872">
    <property type="term" value="F:metal ion binding"/>
    <property type="evidence" value="ECO:0007669"/>
    <property type="project" value="UniProtKB-KW"/>
</dbReference>
<feature type="region of interest" description="Disordered" evidence="11">
    <location>
        <begin position="19"/>
        <end position="44"/>
    </location>
</feature>
<evidence type="ECO:0000256" key="7">
    <source>
        <dbReference type="ARBA" id="ARBA00023128"/>
    </source>
</evidence>
<reference evidence="13" key="1">
    <citation type="journal article" date="2018" name="Nat. Microbiol.">
        <title>Leveraging single-cell genomics to expand the fungal tree of life.</title>
        <authorList>
            <person name="Ahrendt S.R."/>
            <person name="Quandt C.A."/>
            <person name="Ciobanu D."/>
            <person name="Clum A."/>
            <person name="Salamov A."/>
            <person name="Andreopoulos B."/>
            <person name="Cheng J.F."/>
            <person name="Woyke T."/>
            <person name="Pelin A."/>
            <person name="Henrissat B."/>
            <person name="Reynolds N.K."/>
            <person name="Benny G.L."/>
            <person name="Smith M.E."/>
            <person name="James T.Y."/>
            <person name="Grigoriev I.V."/>
        </authorList>
    </citation>
    <scope>NUCLEOTIDE SEQUENCE [LARGE SCALE GENOMIC DNA]</scope>
    <source>
        <strain evidence="13">Baker2002</strain>
    </source>
</reference>
<keyword evidence="7 10" id="KW-0496">Mitochondrion</keyword>